<dbReference type="PANTHER" id="PTHR23086:SF8">
    <property type="entry name" value="PHOSPHATIDYLINOSITOL 5-PHOSPHATE 4-KINASE, ISOFORM A"/>
    <property type="match status" value="1"/>
</dbReference>
<dbReference type="Proteomes" id="UP000447873">
    <property type="component" value="Unassembled WGS sequence"/>
</dbReference>
<dbReference type="AlphaFoldDB" id="A0A8H3V3R7"/>
<evidence type="ECO:0000256" key="11">
    <source>
        <dbReference type="PROSITE-ProRule" id="PRU00781"/>
    </source>
</evidence>
<feature type="compositionally biased region" description="Low complexity" evidence="12">
    <location>
        <begin position="213"/>
        <end position="224"/>
    </location>
</feature>
<name>A0A8H3V3R7_VENIN</name>
<evidence type="ECO:0000256" key="3">
    <source>
        <dbReference type="ARBA" id="ARBA00022553"/>
    </source>
</evidence>
<dbReference type="GO" id="GO:0016308">
    <property type="term" value="F:1-phosphatidylinositol-4-phosphate 5-kinase activity"/>
    <property type="evidence" value="ECO:0007669"/>
    <property type="project" value="UniProtKB-EC"/>
</dbReference>
<feature type="compositionally biased region" description="Basic and acidic residues" evidence="12">
    <location>
        <begin position="925"/>
        <end position="949"/>
    </location>
</feature>
<accession>A0A8H3V3R7</accession>
<feature type="region of interest" description="Disordered" evidence="12">
    <location>
        <begin position="1"/>
        <end position="88"/>
    </location>
</feature>
<feature type="compositionally biased region" description="Polar residues" evidence="12">
    <location>
        <begin position="810"/>
        <end position="833"/>
    </location>
</feature>
<feature type="compositionally biased region" description="Basic and acidic residues" evidence="12">
    <location>
        <begin position="904"/>
        <end position="916"/>
    </location>
</feature>
<evidence type="ECO:0000256" key="9">
    <source>
        <dbReference type="ARBA" id="ARBA00080374"/>
    </source>
</evidence>
<keyword evidence="3" id="KW-0597">Phosphoprotein</keyword>
<keyword evidence="4 11" id="KW-0808">Transferase</keyword>
<dbReference type="Proteomes" id="UP000433883">
    <property type="component" value="Unassembled WGS sequence"/>
</dbReference>
<keyword evidence="6 11" id="KW-0418">Kinase</keyword>
<protein>
    <recommendedName>
        <fullName evidence="2">1-phosphatidylinositol-4-phosphate 5-kinase</fullName>
        <ecNumber evidence="2">2.7.1.68</ecNumber>
    </recommendedName>
    <alternativeName>
        <fullName evidence="10">1-phosphatidylinositol 4-phosphate kinase</fullName>
    </alternativeName>
    <alternativeName>
        <fullName evidence="8">Diphosphoinositide kinase</fullName>
    </alternativeName>
    <alternativeName>
        <fullName evidence="9">PIP5K</fullName>
    </alternativeName>
</protein>
<feature type="compositionally biased region" description="Basic and acidic residues" evidence="12">
    <location>
        <begin position="788"/>
        <end position="809"/>
    </location>
</feature>
<evidence type="ECO:0000256" key="12">
    <source>
        <dbReference type="SAM" id="MobiDB-lite"/>
    </source>
</evidence>
<evidence type="ECO:0000256" key="1">
    <source>
        <dbReference type="ARBA" id="ARBA00000444"/>
    </source>
</evidence>
<reference evidence="14 16" key="1">
    <citation type="submission" date="2019-11" db="EMBL/GenBank/DDBJ databases">
        <title>Venturia inaequalis Genome Resource.</title>
        <authorList>
            <person name="Lichtner F.J."/>
        </authorList>
    </citation>
    <scope>NUCLEOTIDE SEQUENCE [LARGE SCALE GENOMIC DNA]</scope>
    <source>
        <strain evidence="15 17">120213</strain>
        <strain evidence="14">Bline_iso_100314</strain>
    </source>
</reference>
<evidence type="ECO:0000313" key="17">
    <source>
        <dbReference type="Proteomes" id="UP000447873"/>
    </source>
</evidence>
<sequence>MPSVLAEDVHRPVNTPGPTTKRSSHERRTGNSTGRRDDDGKTNGILPNGTSDSMSQLTNGHRSSEDSMGYRKRNSRHSQFEDPARLAVRDDGHFADAGYVEEEEGFFSTRVKLGYNGALPEGSKSERGNQSSSRSERGNQGSSRSDNGAVSSSRQSQDTISREQTVLNGTSVSTEPERATAADRAPESRAADGSLRVPNQSQRTSAPATFSNQPSQVPAAQQPPRLQHRHTLEVPRGSSSRLSRDTAGSGLDGEVISASGRFSPNPNTPTRRRASATLVRRVTRSLNSDVHLDEVSQDLEAAQYAEQIRQKRMSRRKRKEEEEEDRVLVGTKVDQNHANYVMAYNMLTGIRFTVSRTNAKMDRELTDADFDMKHKFSFDVMGAELTPSAKYDFKFKDYAPWVFRHLRNQFKIDPADYLMSLTSKYILSELGSPGKSGSFFYFSRDYRYIIKTIHHAEHKVLRKMLKEYYNHVTDNPNTLLSQFYGLHRVKIPFGRKIHFVVMNNLFPPHRDIHKTFDLKGSTIGRMFKEENLEHNPRAVMKDLNWLKQENHLELGPTKKNLFIEQMERDVKLLQKMKIMDYSLLVGIHELAKGNEEQLREKTLQVFQPGGDKEDENAIPPALTRTPSKLETARKAKELRHTLRIEKPVPMSLQGLKMPEEIDEADAKKDHYFYQDDGGFRASHEDDTPGEVIYYLGIIDCLTHYGMVKRVEHFFKGMSNVESQISPIPPERYGDRFVRFISGITKSIELALQEKADKVMSPTDLVHSTGEGHTSNSLDGEGQELVRSPTDKVMAKAEKQAEKSRDDLNKSEGNAPNRSIGTVRSPSLEQSNDGGFTLPVLEEVGESSSTGRGSRGSVRSRESPLASPQRRRSTSRNRTGRDRAESPASSIRSHRRYRHSQMDGTRGEMTDLERDKMLPSTPPRTPPKDSKESSLNDRPRSRSDKVDIDKALPLPPLGQVVV</sequence>
<feature type="compositionally biased region" description="Basic and acidic residues" evidence="12">
    <location>
        <begin position="175"/>
        <end position="190"/>
    </location>
</feature>
<dbReference type="EMBL" id="WNWS01000010">
    <property type="protein sequence ID" value="KAE9988208.1"/>
    <property type="molecule type" value="Genomic_DNA"/>
</dbReference>
<evidence type="ECO:0000256" key="5">
    <source>
        <dbReference type="ARBA" id="ARBA00022741"/>
    </source>
</evidence>
<evidence type="ECO:0000256" key="8">
    <source>
        <dbReference type="ARBA" id="ARBA00078403"/>
    </source>
</evidence>
<feature type="compositionally biased region" description="Basic and acidic residues" evidence="12">
    <location>
        <begin position="78"/>
        <end position="88"/>
    </location>
</feature>
<keyword evidence="7 11" id="KW-0067">ATP-binding</keyword>
<evidence type="ECO:0000256" key="10">
    <source>
        <dbReference type="ARBA" id="ARBA00082306"/>
    </source>
</evidence>
<proteinExistence type="predicted"/>
<evidence type="ECO:0000313" key="16">
    <source>
        <dbReference type="Proteomes" id="UP000433883"/>
    </source>
</evidence>
<evidence type="ECO:0000256" key="4">
    <source>
        <dbReference type="ARBA" id="ARBA00022679"/>
    </source>
</evidence>
<dbReference type="GO" id="GO:0005524">
    <property type="term" value="F:ATP binding"/>
    <property type="evidence" value="ECO:0007669"/>
    <property type="project" value="UniProtKB-UniRule"/>
</dbReference>
<feature type="compositionally biased region" description="Low complexity" evidence="12">
    <location>
        <begin position="845"/>
        <end position="856"/>
    </location>
</feature>
<dbReference type="EC" id="2.7.1.68" evidence="2"/>
<comment type="catalytic activity">
    <reaction evidence="1">
        <text>a 1,2-diacyl-sn-glycero-3-phospho-(1D-myo-inositol 4-phosphate) + ATP = a 1,2-diacyl-sn-glycero-3-phospho-(1D-myo-inositol-4,5-bisphosphate) + ADP + H(+)</text>
        <dbReference type="Rhea" id="RHEA:14425"/>
        <dbReference type="ChEBI" id="CHEBI:15378"/>
        <dbReference type="ChEBI" id="CHEBI:30616"/>
        <dbReference type="ChEBI" id="CHEBI:58178"/>
        <dbReference type="ChEBI" id="CHEBI:58456"/>
        <dbReference type="ChEBI" id="CHEBI:456216"/>
        <dbReference type="EC" id="2.7.1.68"/>
    </reaction>
</comment>
<evidence type="ECO:0000259" key="13">
    <source>
        <dbReference type="PROSITE" id="PS51455"/>
    </source>
</evidence>
<dbReference type="PANTHER" id="PTHR23086">
    <property type="entry name" value="PHOSPHATIDYLINOSITOL-4-PHOSPHATE 5-KINASE"/>
    <property type="match status" value="1"/>
</dbReference>
<dbReference type="SUPFAM" id="SSF56104">
    <property type="entry name" value="SAICAR synthase-like"/>
    <property type="match status" value="1"/>
</dbReference>
<gene>
    <name evidence="14" type="ORF">BLS_007329</name>
    <name evidence="15" type="ORF">EG328_000164</name>
</gene>
<dbReference type="GO" id="GO:0005886">
    <property type="term" value="C:plasma membrane"/>
    <property type="evidence" value="ECO:0007669"/>
    <property type="project" value="TreeGrafter"/>
</dbReference>
<feature type="region of interest" description="Disordered" evidence="12">
    <location>
        <begin position="115"/>
        <end position="273"/>
    </location>
</feature>
<feature type="domain" description="PIPK" evidence="13">
    <location>
        <begin position="334"/>
        <end position="744"/>
    </location>
</feature>
<dbReference type="InterPro" id="IPR002498">
    <property type="entry name" value="PInositol-4-P-4/5-kinase_core"/>
</dbReference>
<evidence type="ECO:0000313" key="15">
    <source>
        <dbReference type="EMBL" id="KAE9988208.1"/>
    </source>
</evidence>
<feature type="compositionally biased region" description="Polar residues" evidence="12">
    <location>
        <begin position="197"/>
        <end position="212"/>
    </location>
</feature>
<dbReference type="InterPro" id="IPR023610">
    <property type="entry name" value="PInositol-4/5-P-5/4-kinase"/>
</dbReference>
<dbReference type="InterPro" id="IPR027484">
    <property type="entry name" value="PInositol-4-P-5-kinase_N"/>
</dbReference>
<dbReference type="OrthoDB" id="20783at2759"/>
<feature type="region of interest" description="Disordered" evidence="12">
    <location>
        <begin position="762"/>
        <end position="961"/>
    </location>
</feature>
<keyword evidence="5 11" id="KW-0547">Nucleotide-binding</keyword>
<dbReference type="CDD" id="cd17303">
    <property type="entry name" value="PIPKc_PIP5K_yeast_like"/>
    <property type="match status" value="1"/>
</dbReference>
<dbReference type="Gene3D" id="3.30.810.10">
    <property type="entry name" value="2-Layer Sandwich"/>
    <property type="match status" value="1"/>
</dbReference>
<dbReference type="FunFam" id="3.30.800.10:FF:000009">
    <property type="entry name" value="Phosphatidylinositol 4-phosphate 5-kinase its3"/>
    <property type="match status" value="1"/>
</dbReference>
<feature type="compositionally biased region" description="Polar residues" evidence="12">
    <location>
        <begin position="128"/>
        <end position="174"/>
    </location>
</feature>
<comment type="caution">
    <text evidence="14">The sequence shown here is derived from an EMBL/GenBank/DDBJ whole genome shotgun (WGS) entry which is preliminary data.</text>
</comment>
<dbReference type="SMART" id="SM00330">
    <property type="entry name" value="PIPKc"/>
    <property type="match status" value="1"/>
</dbReference>
<evidence type="ECO:0000256" key="6">
    <source>
        <dbReference type="ARBA" id="ARBA00022777"/>
    </source>
</evidence>
<dbReference type="PROSITE" id="PS51455">
    <property type="entry name" value="PIPK"/>
    <property type="match status" value="1"/>
</dbReference>
<dbReference type="InterPro" id="IPR027483">
    <property type="entry name" value="PInositol-4-P-4/5-kinase_C_sf"/>
</dbReference>
<dbReference type="GO" id="GO:0046854">
    <property type="term" value="P:phosphatidylinositol phosphate biosynthetic process"/>
    <property type="evidence" value="ECO:0007669"/>
    <property type="project" value="UniProtKB-ARBA"/>
</dbReference>
<evidence type="ECO:0000313" key="14">
    <source>
        <dbReference type="EMBL" id="KAE9981500.1"/>
    </source>
</evidence>
<feature type="compositionally biased region" description="Polar residues" evidence="12">
    <location>
        <begin position="48"/>
        <end position="61"/>
    </location>
</feature>
<evidence type="ECO:0000256" key="2">
    <source>
        <dbReference type="ARBA" id="ARBA00012172"/>
    </source>
</evidence>
<dbReference type="Pfam" id="PF01504">
    <property type="entry name" value="PIP5K"/>
    <property type="match status" value="1"/>
</dbReference>
<organism evidence="14 16">
    <name type="scientific">Venturia inaequalis</name>
    <name type="common">Apple scab fungus</name>
    <dbReference type="NCBI Taxonomy" id="5025"/>
    <lineage>
        <taxon>Eukaryota</taxon>
        <taxon>Fungi</taxon>
        <taxon>Dikarya</taxon>
        <taxon>Ascomycota</taxon>
        <taxon>Pezizomycotina</taxon>
        <taxon>Dothideomycetes</taxon>
        <taxon>Pleosporomycetidae</taxon>
        <taxon>Venturiales</taxon>
        <taxon>Venturiaceae</taxon>
        <taxon>Venturia</taxon>
    </lineage>
</organism>
<feature type="compositionally biased region" description="Polar residues" evidence="12">
    <location>
        <begin position="260"/>
        <end position="269"/>
    </location>
</feature>
<dbReference type="EMBL" id="WNWQ01000057">
    <property type="protein sequence ID" value="KAE9981500.1"/>
    <property type="molecule type" value="Genomic_DNA"/>
</dbReference>
<dbReference type="Gene3D" id="3.30.800.10">
    <property type="entry name" value="Phosphatidylinositol Phosphate Kinase II Beta"/>
    <property type="match status" value="1"/>
</dbReference>
<evidence type="ECO:0000256" key="7">
    <source>
        <dbReference type="ARBA" id="ARBA00022840"/>
    </source>
</evidence>
<feature type="compositionally biased region" description="Basic and acidic residues" evidence="12">
    <location>
        <begin position="26"/>
        <end position="41"/>
    </location>
</feature>